<evidence type="ECO:0000256" key="1">
    <source>
        <dbReference type="SAM" id="Phobius"/>
    </source>
</evidence>
<dbReference type="AlphaFoldDB" id="A0A1B6GME3"/>
<accession>A0A1B6GME3</accession>
<organism evidence="2">
    <name type="scientific">Cuerna arida</name>
    <dbReference type="NCBI Taxonomy" id="1464854"/>
    <lineage>
        <taxon>Eukaryota</taxon>
        <taxon>Metazoa</taxon>
        <taxon>Ecdysozoa</taxon>
        <taxon>Arthropoda</taxon>
        <taxon>Hexapoda</taxon>
        <taxon>Insecta</taxon>
        <taxon>Pterygota</taxon>
        <taxon>Neoptera</taxon>
        <taxon>Paraneoptera</taxon>
        <taxon>Hemiptera</taxon>
        <taxon>Auchenorrhyncha</taxon>
        <taxon>Membracoidea</taxon>
        <taxon>Cicadellidae</taxon>
        <taxon>Cicadellinae</taxon>
        <taxon>Proconiini</taxon>
        <taxon>Cuerna</taxon>
    </lineage>
</organism>
<sequence>AVHRIWSRVDVVDLVAILTLPLHPLQFSHPDLPGLCTSLTLGRQPGLSVVVYLVQEVDDAVVIRVVVVPVITAAAALSLELFPDHPLHLLLERTVHQVQTLKSFLYQVDPLRHRPTERTVGHTFDERGRPHGRSEVFGGIHELVEITVHGNPTHGVPVLPVLQRLLAYDHTALEHFSVDGAHRDLAVVTVGRVDLNGPIQGLLRGAPVLGRRVHIDNRDVLVVALGIAHIAAPVTLVHFLLLLAGPVLVAHLHLTAVLVTHRYQLSVTLVLSAAPRLVQSITFTTHTRIVSYELNIPLV</sequence>
<reference evidence="2" key="1">
    <citation type="submission" date="2015-11" db="EMBL/GenBank/DDBJ databases">
        <title>De novo transcriptome assembly of four potential Pierce s Disease insect vectors from Arizona vineyards.</title>
        <authorList>
            <person name="Tassone E.E."/>
        </authorList>
    </citation>
    <scope>NUCLEOTIDE SEQUENCE</scope>
</reference>
<feature type="non-terminal residue" evidence="2">
    <location>
        <position position="1"/>
    </location>
</feature>
<dbReference type="EMBL" id="GECZ01006175">
    <property type="protein sequence ID" value="JAS63594.1"/>
    <property type="molecule type" value="Transcribed_RNA"/>
</dbReference>
<keyword evidence="1" id="KW-1133">Transmembrane helix</keyword>
<keyword evidence="1" id="KW-0812">Transmembrane</keyword>
<keyword evidence="1" id="KW-0472">Membrane</keyword>
<gene>
    <name evidence="2" type="ORF">g.35774</name>
</gene>
<protein>
    <submittedName>
        <fullName evidence="2">Uncharacterized protein</fullName>
    </submittedName>
</protein>
<name>A0A1B6GME3_9HEMI</name>
<evidence type="ECO:0000313" key="2">
    <source>
        <dbReference type="EMBL" id="JAS63594.1"/>
    </source>
</evidence>
<proteinExistence type="predicted"/>
<feature type="transmembrane region" description="Helical" evidence="1">
    <location>
        <begin position="220"/>
        <end position="244"/>
    </location>
</feature>